<gene>
    <name evidence="1" type="ORF">SAMN05216244_0971</name>
</gene>
<sequence length="51" mass="5604">MAGNFLMQKKKVPPLSCIEEVLVFNTAAAAIKRNEPSLFAGVMGNWVEPRV</sequence>
<organism evidence="1 2">
    <name type="scientific">Sediminibacillus halophilus</name>
    <dbReference type="NCBI Taxonomy" id="482461"/>
    <lineage>
        <taxon>Bacteria</taxon>
        <taxon>Bacillati</taxon>
        <taxon>Bacillota</taxon>
        <taxon>Bacilli</taxon>
        <taxon>Bacillales</taxon>
        <taxon>Bacillaceae</taxon>
        <taxon>Sediminibacillus</taxon>
    </lineage>
</organism>
<name>A0A1G9NEP5_9BACI</name>
<dbReference type="STRING" id="482461.SAMN05216244_0971"/>
<dbReference type="Proteomes" id="UP000182347">
    <property type="component" value="Unassembled WGS sequence"/>
</dbReference>
<keyword evidence="2" id="KW-1185">Reference proteome</keyword>
<evidence type="ECO:0000313" key="1">
    <source>
        <dbReference type="EMBL" id="SDL85018.1"/>
    </source>
</evidence>
<accession>A0A1G9NEP5</accession>
<dbReference type="AlphaFoldDB" id="A0A1G9NEP5"/>
<protein>
    <submittedName>
        <fullName evidence="1">Uncharacterized protein</fullName>
    </submittedName>
</protein>
<dbReference type="EMBL" id="FNHF01000001">
    <property type="protein sequence ID" value="SDL85018.1"/>
    <property type="molecule type" value="Genomic_DNA"/>
</dbReference>
<proteinExistence type="predicted"/>
<dbReference type="RefSeq" id="WP_217629880.1">
    <property type="nucleotide sequence ID" value="NZ_FNHF01000001.1"/>
</dbReference>
<reference evidence="2" key="1">
    <citation type="submission" date="2016-10" db="EMBL/GenBank/DDBJ databases">
        <authorList>
            <person name="Varghese N."/>
            <person name="Submissions S."/>
        </authorList>
    </citation>
    <scope>NUCLEOTIDE SEQUENCE [LARGE SCALE GENOMIC DNA]</scope>
    <source>
        <strain evidence="2">CGMCC 1.6199</strain>
    </source>
</reference>
<evidence type="ECO:0000313" key="2">
    <source>
        <dbReference type="Proteomes" id="UP000182347"/>
    </source>
</evidence>